<name>A0A5B1M1U7_9ACTN</name>
<dbReference type="AlphaFoldDB" id="A0A5B1M1U7"/>
<evidence type="ECO:0000313" key="2">
    <source>
        <dbReference type="Proteomes" id="UP000324351"/>
    </source>
</evidence>
<comment type="caution">
    <text evidence="1">The sequence shown here is derived from an EMBL/GenBank/DDBJ whole genome shotgun (WGS) entry which is preliminary data.</text>
</comment>
<organism evidence="1 2">
    <name type="scientific">Nocardioides antri</name>
    <dbReference type="NCBI Taxonomy" id="2607659"/>
    <lineage>
        <taxon>Bacteria</taxon>
        <taxon>Bacillati</taxon>
        <taxon>Actinomycetota</taxon>
        <taxon>Actinomycetes</taxon>
        <taxon>Propionibacteriales</taxon>
        <taxon>Nocardioidaceae</taxon>
        <taxon>Nocardioides</taxon>
    </lineage>
</organism>
<reference evidence="1 2" key="2">
    <citation type="submission" date="2019-09" db="EMBL/GenBank/DDBJ databases">
        <authorList>
            <person name="Jin C."/>
        </authorList>
    </citation>
    <scope>NUCLEOTIDE SEQUENCE [LARGE SCALE GENOMIC DNA]</scope>
    <source>
        <strain evidence="1 2">BN140041</strain>
    </source>
</reference>
<dbReference type="EMBL" id="VUJW01000008">
    <property type="protein sequence ID" value="KAA1426458.1"/>
    <property type="molecule type" value="Genomic_DNA"/>
</dbReference>
<evidence type="ECO:0000313" key="1">
    <source>
        <dbReference type="EMBL" id="KAA1426458.1"/>
    </source>
</evidence>
<reference evidence="1 2" key="1">
    <citation type="submission" date="2019-09" db="EMBL/GenBank/DDBJ databases">
        <title>Nocardioides panacisoli sp. nov., isolated from the soil of a ginseng field.</title>
        <authorList>
            <person name="Cho C."/>
        </authorList>
    </citation>
    <scope>NUCLEOTIDE SEQUENCE [LARGE SCALE GENOMIC DNA]</scope>
    <source>
        <strain evidence="1 2">BN140041</strain>
    </source>
</reference>
<keyword evidence="2" id="KW-1185">Reference proteome</keyword>
<gene>
    <name evidence="1" type="ORF">F0U47_13730</name>
</gene>
<accession>A0A5B1M1U7</accession>
<dbReference type="Proteomes" id="UP000324351">
    <property type="component" value="Unassembled WGS sequence"/>
</dbReference>
<protein>
    <submittedName>
        <fullName evidence="1">Uncharacterized protein</fullName>
    </submittedName>
</protein>
<dbReference type="RefSeq" id="WP_149751040.1">
    <property type="nucleotide sequence ID" value="NZ_VUJW01000008.1"/>
</dbReference>
<sequence length="109" mass="11352">MAMSDRGTDSADDGGVVAKVDGLTWELVHGLATGEQTTDEVAAVLSELGRLGAGNLALLTLTGHAALLLKRLAEATGRSIDDVAADVVELNTFVEIVSDIEDDDESDRD</sequence>
<proteinExistence type="predicted"/>